<organism evidence="1 2">
    <name type="scientific">Desulfonema magnum</name>
    <dbReference type="NCBI Taxonomy" id="45655"/>
    <lineage>
        <taxon>Bacteria</taxon>
        <taxon>Pseudomonadati</taxon>
        <taxon>Thermodesulfobacteriota</taxon>
        <taxon>Desulfobacteria</taxon>
        <taxon>Desulfobacterales</taxon>
        <taxon>Desulfococcaceae</taxon>
        <taxon>Desulfonema</taxon>
    </lineage>
</organism>
<dbReference type="EMBL" id="CP061800">
    <property type="protein sequence ID" value="QTA93698.1"/>
    <property type="molecule type" value="Genomic_DNA"/>
</dbReference>
<reference evidence="1" key="1">
    <citation type="journal article" date="2021" name="Microb. Physiol.">
        <title>Proteogenomic Insights into the Physiology of Marine, Sulfate-Reducing, Filamentous Desulfonema limicola and Desulfonema magnum.</title>
        <authorList>
            <person name="Schnaars V."/>
            <person name="Wohlbrand L."/>
            <person name="Scheve S."/>
            <person name="Hinrichs C."/>
            <person name="Reinhardt R."/>
            <person name="Rabus R."/>
        </authorList>
    </citation>
    <scope>NUCLEOTIDE SEQUENCE</scope>
    <source>
        <strain evidence="1">4be13</strain>
    </source>
</reference>
<dbReference type="Proteomes" id="UP000663722">
    <property type="component" value="Chromosome"/>
</dbReference>
<evidence type="ECO:0000313" key="2">
    <source>
        <dbReference type="Proteomes" id="UP000663722"/>
    </source>
</evidence>
<proteinExistence type="predicted"/>
<sequence>MNTMSSLGLSKNFKILSLLITVQSSLRFGKNIFLSNRLCSPIRKAYSHVR</sequence>
<evidence type="ECO:0000313" key="1">
    <source>
        <dbReference type="EMBL" id="QTA93698.1"/>
    </source>
</evidence>
<dbReference type="KEGG" id="dmm:dnm_098020"/>
<keyword evidence="2" id="KW-1185">Reference proteome</keyword>
<name>A0A975BXV7_9BACT</name>
<dbReference type="AlphaFoldDB" id="A0A975BXV7"/>
<accession>A0A975BXV7</accession>
<gene>
    <name evidence="1" type="ORF">dnm_098020</name>
</gene>
<protein>
    <submittedName>
        <fullName evidence="1">Uncharacterized protein</fullName>
    </submittedName>
</protein>